<dbReference type="RefSeq" id="XP_075074886.1">
    <property type="nucleotide sequence ID" value="XM_075218785.1"/>
</dbReference>
<organism evidence="1 2">
    <name type="scientific">Nicotiana tabacum</name>
    <name type="common">Common tobacco</name>
    <dbReference type="NCBI Taxonomy" id="4097"/>
    <lineage>
        <taxon>Eukaryota</taxon>
        <taxon>Viridiplantae</taxon>
        <taxon>Streptophyta</taxon>
        <taxon>Embryophyta</taxon>
        <taxon>Tracheophyta</taxon>
        <taxon>Spermatophyta</taxon>
        <taxon>Magnoliopsida</taxon>
        <taxon>eudicotyledons</taxon>
        <taxon>Gunneridae</taxon>
        <taxon>Pentapetalae</taxon>
        <taxon>asterids</taxon>
        <taxon>lamiids</taxon>
        <taxon>Solanales</taxon>
        <taxon>Solanaceae</taxon>
        <taxon>Nicotianoideae</taxon>
        <taxon>Nicotianeae</taxon>
        <taxon>Nicotiana</taxon>
    </lineage>
</organism>
<evidence type="ECO:0000313" key="2">
    <source>
        <dbReference type="RefSeq" id="XP_075074886.1"/>
    </source>
</evidence>
<dbReference type="Proteomes" id="UP000790787">
    <property type="component" value="Chromosome 7"/>
</dbReference>
<proteinExistence type="predicted"/>
<reference evidence="1" key="1">
    <citation type="journal article" date="2014" name="Nat. Commun.">
        <title>The tobacco genome sequence and its comparison with those of tomato and potato.</title>
        <authorList>
            <person name="Sierro N."/>
            <person name="Battey J.N."/>
            <person name="Ouadi S."/>
            <person name="Bakaher N."/>
            <person name="Bovet L."/>
            <person name="Willig A."/>
            <person name="Goepfert S."/>
            <person name="Peitsch M.C."/>
            <person name="Ivanov N.V."/>
        </authorList>
    </citation>
    <scope>NUCLEOTIDE SEQUENCE [LARGE SCALE GENOMIC DNA]</scope>
</reference>
<evidence type="ECO:0000313" key="1">
    <source>
        <dbReference type="Proteomes" id="UP000790787"/>
    </source>
</evidence>
<reference evidence="2" key="2">
    <citation type="submission" date="2025-08" db="UniProtKB">
        <authorList>
            <consortium name="RefSeq"/>
        </authorList>
    </citation>
    <scope>IDENTIFICATION</scope>
    <source>
        <tissue evidence="2">Leaf</tissue>
    </source>
</reference>
<accession>A0AC58RQ78</accession>
<keyword evidence="1" id="KW-1185">Reference proteome</keyword>
<sequence length="159" mass="18006">MGAWRSSGDTSYMWTTTTNCIKEAAREVLGVLKGYSGGHKGDGRWNEEVQGKVEAKKAAYMELVGCTDEEEQRTCREQYKLVRKEAKLTITTAKTPAFEQLYEDLGGKRGDRKLYKLANIRERKARDLDQVRCIKDEYNRVLVEEAVLSVDGKSTSIDS</sequence>
<name>A0AC58RQ78_TOBAC</name>
<gene>
    <name evidence="2" type="primary">LOC142162433</name>
</gene>
<protein>
    <submittedName>
        <fullName evidence="2">Uncharacterized protein LOC142162433</fullName>
    </submittedName>
</protein>